<feature type="domain" description="ABC transmembrane type-1" evidence="8">
    <location>
        <begin position="86"/>
        <end position="277"/>
    </location>
</feature>
<dbReference type="STRING" id="1552.A7L45_05255"/>
<dbReference type="GO" id="GO:0005886">
    <property type="term" value="C:plasma membrane"/>
    <property type="evidence" value="ECO:0007669"/>
    <property type="project" value="UniProtKB-SubCell"/>
</dbReference>
<keyword evidence="6 7" id="KW-0472">Membrane</keyword>
<evidence type="ECO:0000313" key="9">
    <source>
        <dbReference type="EMBL" id="APC39514.1"/>
    </source>
</evidence>
<keyword evidence="10" id="KW-1185">Reference proteome</keyword>
<evidence type="ECO:0000256" key="2">
    <source>
        <dbReference type="ARBA" id="ARBA00022448"/>
    </source>
</evidence>
<comment type="subcellular location">
    <subcellularLocation>
        <location evidence="1 7">Cell membrane</location>
        <topology evidence="1 7">Multi-pass membrane protein</topology>
    </subcellularLocation>
</comment>
<dbReference type="PANTHER" id="PTHR43744:SF6">
    <property type="entry name" value="ABC TRANSPORTER PERMEASE PROTEIN YESQ-RELATED"/>
    <property type="match status" value="1"/>
</dbReference>
<evidence type="ECO:0000256" key="3">
    <source>
        <dbReference type="ARBA" id="ARBA00022475"/>
    </source>
</evidence>
<feature type="transmembrane region" description="Helical" evidence="7">
    <location>
        <begin position="150"/>
        <end position="173"/>
    </location>
</feature>
<feature type="transmembrane region" description="Helical" evidence="7">
    <location>
        <begin position="201"/>
        <end position="222"/>
    </location>
</feature>
<dbReference type="OrthoDB" id="9787837at2"/>
<evidence type="ECO:0000256" key="4">
    <source>
        <dbReference type="ARBA" id="ARBA00022692"/>
    </source>
</evidence>
<evidence type="ECO:0000256" key="1">
    <source>
        <dbReference type="ARBA" id="ARBA00004651"/>
    </source>
</evidence>
<dbReference type="Proteomes" id="UP000182569">
    <property type="component" value="Chromosome"/>
</dbReference>
<evidence type="ECO:0000259" key="8">
    <source>
        <dbReference type="PROSITE" id="PS50928"/>
    </source>
</evidence>
<dbReference type="PANTHER" id="PTHR43744">
    <property type="entry name" value="ABC TRANSPORTER PERMEASE PROTEIN MG189-RELATED-RELATED"/>
    <property type="match status" value="1"/>
</dbReference>
<keyword evidence="5 7" id="KW-1133">Transmembrane helix</keyword>
<evidence type="ECO:0000256" key="6">
    <source>
        <dbReference type="ARBA" id="ARBA00023136"/>
    </source>
</evidence>
<dbReference type="InterPro" id="IPR000515">
    <property type="entry name" value="MetI-like"/>
</dbReference>
<evidence type="ECO:0000256" key="7">
    <source>
        <dbReference type="RuleBase" id="RU363032"/>
    </source>
</evidence>
<dbReference type="KEGG" id="ceu:A7L45_05255"/>
<dbReference type="InterPro" id="IPR035906">
    <property type="entry name" value="MetI-like_sf"/>
</dbReference>
<reference evidence="10" key="1">
    <citation type="journal article" date="2016" name="Front. Microbiol.">
        <title>Complete Genome Sequence of Clostridium estertheticum DSM 8809, a Microbe Identified in Spoiled Vacuum Packed Beef.</title>
        <authorList>
            <person name="Yu Z."/>
            <person name="Gunn L."/>
            <person name="Brennan E."/>
            <person name="Reid R."/>
            <person name="Wall P.G."/>
            <person name="Gaora O.P."/>
            <person name="Hurley D."/>
            <person name="Bolton D."/>
            <person name="Fanning S."/>
        </authorList>
    </citation>
    <scope>NUCLEOTIDE SEQUENCE [LARGE SCALE GENOMIC DNA]</scope>
    <source>
        <strain evidence="10">DSM 8809</strain>
    </source>
</reference>
<dbReference type="EMBL" id="CP015756">
    <property type="protein sequence ID" value="APC39514.1"/>
    <property type="molecule type" value="Genomic_DNA"/>
</dbReference>
<feature type="transmembrane region" description="Helical" evidence="7">
    <location>
        <begin position="21"/>
        <end position="42"/>
    </location>
</feature>
<keyword evidence="4 7" id="KW-0812">Transmembrane</keyword>
<dbReference type="AlphaFoldDB" id="A0A1J0GDS8"/>
<keyword evidence="3" id="KW-1003">Cell membrane</keyword>
<keyword evidence="2 7" id="KW-0813">Transport</keyword>
<dbReference type="GO" id="GO:0055085">
    <property type="term" value="P:transmembrane transport"/>
    <property type="evidence" value="ECO:0007669"/>
    <property type="project" value="InterPro"/>
</dbReference>
<feature type="transmembrane region" description="Helical" evidence="7">
    <location>
        <begin position="121"/>
        <end position="144"/>
    </location>
</feature>
<sequence>MGTLRIKGVIKVGKNKKLRSFMFHFFTIILGLIMIYPLLWLVSSSFKTNSEIFVNSYSLIPKHWDIVKNYSSGWKGIGGVSFGTFMWNSVIVAVIGTVGGVFSSVIAAYAFARIKFFGKNFWFFCVMMTLMVPNQVMVVPQFIIFKKLGLINNIASLIIPWVFGSAFFIFLTVQFIRGLPIELDEAAEIDGCSKIQTFTKIIFPLVVPAVITSTIFSFYWIWQDFFQPLIFMSNPRHFTVSLALNLYLDPNSFNNYGGMLAMSVVSLVPVVVIFLIFQKQLVEGVATSGLKD</sequence>
<proteinExistence type="inferred from homology"/>
<dbReference type="Pfam" id="PF00528">
    <property type="entry name" value="BPD_transp_1"/>
    <property type="match status" value="1"/>
</dbReference>
<feature type="transmembrane region" description="Helical" evidence="7">
    <location>
        <begin position="256"/>
        <end position="277"/>
    </location>
</feature>
<dbReference type="CDD" id="cd06261">
    <property type="entry name" value="TM_PBP2"/>
    <property type="match status" value="1"/>
</dbReference>
<name>A0A1J0GDS8_9CLOT</name>
<gene>
    <name evidence="9" type="ORF">A7L45_05255</name>
</gene>
<evidence type="ECO:0000256" key="5">
    <source>
        <dbReference type="ARBA" id="ARBA00022989"/>
    </source>
</evidence>
<dbReference type="PROSITE" id="PS50928">
    <property type="entry name" value="ABC_TM1"/>
    <property type="match status" value="1"/>
</dbReference>
<comment type="similarity">
    <text evidence="7">Belongs to the binding-protein-dependent transport system permease family.</text>
</comment>
<evidence type="ECO:0000313" key="10">
    <source>
        <dbReference type="Proteomes" id="UP000182569"/>
    </source>
</evidence>
<organism evidence="9 10">
    <name type="scientific">Clostridium estertheticum subsp. estertheticum</name>
    <dbReference type="NCBI Taxonomy" id="1552"/>
    <lineage>
        <taxon>Bacteria</taxon>
        <taxon>Bacillati</taxon>
        <taxon>Bacillota</taxon>
        <taxon>Clostridia</taxon>
        <taxon>Eubacteriales</taxon>
        <taxon>Clostridiaceae</taxon>
        <taxon>Clostridium</taxon>
    </lineage>
</organism>
<feature type="transmembrane region" description="Helical" evidence="7">
    <location>
        <begin position="85"/>
        <end position="109"/>
    </location>
</feature>
<dbReference type="Gene3D" id="1.10.3720.10">
    <property type="entry name" value="MetI-like"/>
    <property type="match status" value="1"/>
</dbReference>
<accession>A0A1J0GDS8</accession>
<dbReference type="SUPFAM" id="SSF161098">
    <property type="entry name" value="MetI-like"/>
    <property type="match status" value="1"/>
</dbReference>
<protein>
    <submittedName>
        <fullName evidence="9">ABC transporter permease</fullName>
    </submittedName>
</protein>